<sequence>MKWWRLKEEISGVEVRAESNGTSLVLWVWCGPIQRFRVWWRWSFWGHGWLVLTRTGSGRRCTRHDNERLLTASRGTESHRNERVPEAVQVWDFDNAKSSLGCYKWYQSRPLPVRCGSRTNQAEAGGHVTPKADEGGEWSPVHKARQ</sequence>
<dbReference type="EnsemblPlants" id="AES72226">
    <property type="protein sequence ID" value="AES72226"/>
    <property type="gene ID" value="MTR_3g087450"/>
</dbReference>
<keyword evidence="4" id="KW-1185">Reference proteome</keyword>
<evidence type="ECO:0000313" key="3">
    <source>
        <dbReference type="EnsemblPlants" id="AES72226"/>
    </source>
</evidence>
<dbReference type="HOGENOM" id="CLU_1780202_0_0_1"/>
<evidence type="ECO:0000256" key="1">
    <source>
        <dbReference type="SAM" id="MobiDB-lite"/>
    </source>
</evidence>
<evidence type="ECO:0000313" key="2">
    <source>
        <dbReference type="EMBL" id="AES72226.1"/>
    </source>
</evidence>
<feature type="region of interest" description="Disordered" evidence="1">
    <location>
        <begin position="117"/>
        <end position="146"/>
    </location>
</feature>
<dbReference type="EMBL" id="CM001219">
    <property type="protein sequence ID" value="AES72226.1"/>
    <property type="molecule type" value="Genomic_DNA"/>
</dbReference>
<dbReference type="Proteomes" id="UP000002051">
    <property type="component" value="Chromosome 3"/>
</dbReference>
<reference evidence="2 4" key="2">
    <citation type="journal article" date="2014" name="BMC Genomics">
        <title>An improved genome release (version Mt4.0) for the model legume Medicago truncatula.</title>
        <authorList>
            <person name="Tang H."/>
            <person name="Krishnakumar V."/>
            <person name="Bidwell S."/>
            <person name="Rosen B."/>
            <person name="Chan A."/>
            <person name="Zhou S."/>
            <person name="Gentzbittel L."/>
            <person name="Childs K.L."/>
            <person name="Yandell M."/>
            <person name="Gundlach H."/>
            <person name="Mayer K.F."/>
            <person name="Schwartz D.C."/>
            <person name="Town C.D."/>
        </authorList>
    </citation>
    <scope>GENOME REANNOTATION</scope>
    <source>
        <strain evidence="3 4">cv. Jemalong A17</strain>
    </source>
</reference>
<name>G7J3U1_MEDTR</name>
<dbReference type="AlphaFoldDB" id="G7J3U1"/>
<organism evidence="2 4">
    <name type="scientific">Medicago truncatula</name>
    <name type="common">Barrel medic</name>
    <name type="synonym">Medicago tribuloides</name>
    <dbReference type="NCBI Taxonomy" id="3880"/>
    <lineage>
        <taxon>Eukaryota</taxon>
        <taxon>Viridiplantae</taxon>
        <taxon>Streptophyta</taxon>
        <taxon>Embryophyta</taxon>
        <taxon>Tracheophyta</taxon>
        <taxon>Spermatophyta</taxon>
        <taxon>Magnoliopsida</taxon>
        <taxon>eudicotyledons</taxon>
        <taxon>Gunneridae</taxon>
        <taxon>Pentapetalae</taxon>
        <taxon>rosids</taxon>
        <taxon>fabids</taxon>
        <taxon>Fabales</taxon>
        <taxon>Fabaceae</taxon>
        <taxon>Papilionoideae</taxon>
        <taxon>50 kb inversion clade</taxon>
        <taxon>NPAAA clade</taxon>
        <taxon>Hologalegina</taxon>
        <taxon>IRL clade</taxon>
        <taxon>Trifolieae</taxon>
        <taxon>Medicago</taxon>
    </lineage>
</organism>
<reference evidence="3" key="3">
    <citation type="submission" date="2015-04" db="UniProtKB">
        <authorList>
            <consortium name="EnsemblPlants"/>
        </authorList>
    </citation>
    <scope>IDENTIFICATION</scope>
    <source>
        <strain evidence="3">cv. Jemalong A17</strain>
    </source>
</reference>
<accession>G7J3U1</accession>
<gene>
    <name evidence="2" type="ordered locus">MTR_3g087450</name>
</gene>
<proteinExistence type="predicted"/>
<evidence type="ECO:0000313" key="4">
    <source>
        <dbReference type="Proteomes" id="UP000002051"/>
    </source>
</evidence>
<reference evidence="2 4" key="1">
    <citation type="journal article" date="2011" name="Nature">
        <title>The Medicago genome provides insight into the evolution of rhizobial symbioses.</title>
        <authorList>
            <person name="Young N.D."/>
            <person name="Debelle F."/>
            <person name="Oldroyd G.E."/>
            <person name="Geurts R."/>
            <person name="Cannon S.B."/>
            <person name="Udvardi M.K."/>
            <person name="Benedito V.A."/>
            <person name="Mayer K.F."/>
            <person name="Gouzy J."/>
            <person name="Schoof H."/>
            <person name="Van de Peer Y."/>
            <person name="Proost S."/>
            <person name="Cook D.R."/>
            <person name="Meyers B.C."/>
            <person name="Spannagl M."/>
            <person name="Cheung F."/>
            <person name="De Mita S."/>
            <person name="Krishnakumar V."/>
            <person name="Gundlach H."/>
            <person name="Zhou S."/>
            <person name="Mudge J."/>
            <person name="Bharti A.K."/>
            <person name="Murray J.D."/>
            <person name="Naoumkina M.A."/>
            <person name="Rosen B."/>
            <person name="Silverstein K.A."/>
            <person name="Tang H."/>
            <person name="Rombauts S."/>
            <person name="Zhao P.X."/>
            <person name="Zhou P."/>
            <person name="Barbe V."/>
            <person name="Bardou P."/>
            <person name="Bechner M."/>
            <person name="Bellec A."/>
            <person name="Berger A."/>
            <person name="Berges H."/>
            <person name="Bidwell S."/>
            <person name="Bisseling T."/>
            <person name="Choisne N."/>
            <person name="Couloux A."/>
            <person name="Denny R."/>
            <person name="Deshpande S."/>
            <person name="Dai X."/>
            <person name="Doyle J.J."/>
            <person name="Dudez A.M."/>
            <person name="Farmer A.D."/>
            <person name="Fouteau S."/>
            <person name="Franken C."/>
            <person name="Gibelin C."/>
            <person name="Gish J."/>
            <person name="Goldstein S."/>
            <person name="Gonzalez A.J."/>
            <person name="Green P.J."/>
            <person name="Hallab A."/>
            <person name="Hartog M."/>
            <person name="Hua A."/>
            <person name="Humphray S.J."/>
            <person name="Jeong D.H."/>
            <person name="Jing Y."/>
            <person name="Jocker A."/>
            <person name="Kenton S.M."/>
            <person name="Kim D.J."/>
            <person name="Klee K."/>
            <person name="Lai H."/>
            <person name="Lang C."/>
            <person name="Lin S."/>
            <person name="Macmil S.L."/>
            <person name="Magdelenat G."/>
            <person name="Matthews L."/>
            <person name="McCorrison J."/>
            <person name="Monaghan E.L."/>
            <person name="Mun J.H."/>
            <person name="Najar F.Z."/>
            <person name="Nicholson C."/>
            <person name="Noirot C."/>
            <person name="O'Bleness M."/>
            <person name="Paule C.R."/>
            <person name="Poulain J."/>
            <person name="Prion F."/>
            <person name="Qin B."/>
            <person name="Qu C."/>
            <person name="Retzel E.F."/>
            <person name="Riddle C."/>
            <person name="Sallet E."/>
            <person name="Samain S."/>
            <person name="Samson N."/>
            <person name="Sanders I."/>
            <person name="Saurat O."/>
            <person name="Scarpelli C."/>
            <person name="Schiex T."/>
            <person name="Segurens B."/>
            <person name="Severin A.J."/>
            <person name="Sherrier D.J."/>
            <person name="Shi R."/>
            <person name="Sims S."/>
            <person name="Singer S.R."/>
            <person name="Sinharoy S."/>
            <person name="Sterck L."/>
            <person name="Viollet A."/>
            <person name="Wang B.B."/>
            <person name="Wang K."/>
            <person name="Wang M."/>
            <person name="Wang X."/>
            <person name="Warfsmann J."/>
            <person name="Weissenbach J."/>
            <person name="White D.D."/>
            <person name="White J.D."/>
            <person name="Wiley G.B."/>
            <person name="Wincker P."/>
            <person name="Xing Y."/>
            <person name="Yang L."/>
            <person name="Yao Z."/>
            <person name="Ying F."/>
            <person name="Zhai J."/>
            <person name="Zhou L."/>
            <person name="Zuber A."/>
            <person name="Denarie J."/>
            <person name="Dixon R.A."/>
            <person name="May G.D."/>
            <person name="Schwartz D.C."/>
            <person name="Rogers J."/>
            <person name="Quetier F."/>
            <person name="Town C.D."/>
            <person name="Roe B.A."/>
        </authorList>
    </citation>
    <scope>NUCLEOTIDE SEQUENCE [LARGE SCALE GENOMIC DNA]</scope>
    <source>
        <strain evidence="2">A17</strain>
        <strain evidence="3 4">cv. Jemalong A17</strain>
    </source>
</reference>
<protein>
    <submittedName>
        <fullName evidence="2 3">Uncharacterized protein</fullName>
    </submittedName>
</protein>
<dbReference type="PaxDb" id="3880-AES72226"/>